<feature type="domain" description="Myb-like" evidence="14">
    <location>
        <begin position="102"/>
        <end position="152"/>
    </location>
</feature>
<dbReference type="Pfam" id="PF13921">
    <property type="entry name" value="Myb_DNA-bind_6"/>
    <property type="match status" value="1"/>
</dbReference>
<evidence type="ECO:0000256" key="3">
    <source>
        <dbReference type="ARBA" id="ARBA00010292"/>
    </source>
</evidence>
<dbReference type="Gene3D" id="1.10.10.60">
    <property type="entry name" value="Homeodomain-like"/>
    <property type="match status" value="1"/>
</dbReference>
<dbReference type="InterPro" id="IPR001005">
    <property type="entry name" value="SANT/Myb"/>
</dbReference>
<dbReference type="GO" id="GO:0006123">
    <property type="term" value="P:mitochondrial electron transport, cytochrome c to oxygen"/>
    <property type="evidence" value="ECO:0007669"/>
    <property type="project" value="InterPro"/>
</dbReference>
<feature type="domain" description="Myb-like" evidence="14">
    <location>
        <begin position="42"/>
        <end position="101"/>
    </location>
</feature>
<feature type="binding site" evidence="12">
    <location>
        <position position="351"/>
    </location>
    <ligand>
        <name>Zn(2+)</name>
        <dbReference type="ChEBI" id="CHEBI:29105"/>
    </ligand>
</feature>
<keyword evidence="5" id="KW-0999">Mitochondrion inner membrane</keyword>
<evidence type="ECO:0000259" key="14">
    <source>
        <dbReference type="SMART" id="SM00717"/>
    </source>
</evidence>
<feature type="region of interest" description="Disordered" evidence="13">
    <location>
        <begin position="1"/>
        <end position="34"/>
    </location>
</feature>
<feature type="compositionally biased region" description="Basic residues" evidence="13">
    <location>
        <begin position="176"/>
        <end position="188"/>
    </location>
</feature>
<dbReference type="Proteomes" id="UP001219568">
    <property type="component" value="Unassembled WGS sequence"/>
</dbReference>
<evidence type="ECO:0000256" key="4">
    <source>
        <dbReference type="ARBA" id="ARBA00022723"/>
    </source>
</evidence>
<evidence type="ECO:0000256" key="6">
    <source>
        <dbReference type="ARBA" id="ARBA00022833"/>
    </source>
</evidence>
<dbReference type="PROSITE" id="PS51359">
    <property type="entry name" value="COX5B_2"/>
    <property type="match status" value="1"/>
</dbReference>
<dbReference type="Gene3D" id="2.60.11.10">
    <property type="entry name" value="Cytochrome c oxidase, subunit Vb"/>
    <property type="match status" value="1"/>
</dbReference>
<evidence type="ECO:0000256" key="7">
    <source>
        <dbReference type="ARBA" id="ARBA00022946"/>
    </source>
</evidence>
<dbReference type="AlphaFoldDB" id="A0AAD6IET3"/>
<feature type="binding site" evidence="12">
    <location>
        <position position="367"/>
    </location>
    <ligand>
        <name>Zn(2+)</name>
        <dbReference type="ChEBI" id="CHEBI:29105"/>
    </ligand>
</feature>
<evidence type="ECO:0000256" key="8">
    <source>
        <dbReference type="ARBA" id="ARBA00023128"/>
    </source>
</evidence>
<keyword evidence="8" id="KW-0496">Mitochondrion</keyword>
<reference evidence="15" key="2">
    <citation type="submission" date="2023-01" db="EMBL/GenBank/DDBJ databases">
        <authorList>
            <person name="Petersen C."/>
        </authorList>
    </citation>
    <scope>NUCLEOTIDE SEQUENCE</scope>
    <source>
        <strain evidence="15">IBT 15450</strain>
    </source>
</reference>
<proteinExistence type="inferred from homology"/>
<dbReference type="InterPro" id="IPR002124">
    <property type="entry name" value="Cyt_c_oxidase_su5b"/>
</dbReference>
<feature type="binding site" evidence="12">
    <location>
        <position position="343"/>
    </location>
    <ligand>
        <name>Zn(2+)</name>
        <dbReference type="ChEBI" id="CHEBI:29105"/>
    </ligand>
</feature>
<evidence type="ECO:0000256" key="10">
    <source>
        <dbReference type="ARBA" id="ARBA00031366"/>
    </source>
</evidence>
<dbReference type="InterPro" id="IPR036972">
    <property type="entry name" value="Cyt_c_oxidase_su5b_sf"/>
</dbReference>
<dbReference type="GO" id="GO:0005743">
    <property type="term" value="C:mitochondrial inner membrane"/>
    <property type="evidence" value="ECO:0007669"/>
    <property type="project" value="UniProtKB-SubCell"/>
</dbReference>
<dbReference type="Pfam" id="PF01215">
    <property type="entry name" value="COX5B"/>
    <property type="match status" value="1"/>
</dbReference>
<comment type="caution">
    <text evidence="15">The sequence shown here is derived from an EMBL/GenBank/DDBJ whole genome shotgun (WGS) entry which is preliminary data.</text>
</comment>
<dbReference type="GO" id="GO:0045277">
    <property type="term" value="C:respiratory chain complex IV"/>
    <property type="evidence" value="ECO:0007669"/>
    <property type="project" value="InterPro"/>
</dbReference>
<evidence type="ECO:0000256" key="2">
    <source>
        <dbReference type="ARBA" id="ARBA00004673"/>
    </source>
</evidence>
<comment type="subcellular location">
    <subcellularLocation>
        <location evidence="1">Mitochondrion inner membrane</location>
        <topology evidence="1">Peripheral membrane protein</topology>
        <orientation evidence="1">Matrix side</orientation>
    </subcellularLocation>
</comment>
<comment type="similarity">
    <text evidence="3">Belongs to the cytochrome c oxidase subunit 5B family.</text>
</comment>
<dbReference type="GO" id="GO:0046872">
    <property type="term" value="F:metal ion binding"/>
    <property type="evidence" value="ECO:0007669"/>
    <property type="project" value="UniProtKB-KW"/>
</dbReference>
<sequence>MPRLSGVQDEQENASQATNKPTNHKSVVGMTGMPDPRPLCEFKQKFTLEDDEILRQLKHNCKDPYRLGSKDDGLTWRQIADFFPGRAPGTLQVHYCKEVSAKGPQWDAELDQKLIAAIREYEKERWQIVAKKVKQKNYAAACEQRAKELQKMEQDKDQDQYQEEEVQEPEREMKEKRKTQGKKRKIARAKAASNSPNLKPPNSLFPAPNARVIHPISSRTMFLQRTASALARRSPARAFTLAQRPFSSSIVRSNEKKWAPKQEGKILTFDEIKVEDDLLPPGAKPGTIPTDLDQSTGLERLELIGKMQGIDIFDMRPLDASRKGTLEDPIIVPGAGDEQYAGCTGFPVDSHQVNWLTVSRERPIERCMECGNVVKLNYVGPEEDPHSHDHDHGHHHPPTSSPRPSPTTSSLSTGTGKCLTPLFACVGSTIYPLWFWHGNSNTVSTLLRVSLPVPSP</sequence>
<feature type="compositionally biased region" description="Basic and acidic residues" evidence="13">
    <location>
        <begin position="383"/>
        <end position="392"/>
    </location>
</feature>
<evidence type="ECO:0000256" key="5">
    <source>
        <dbReference type="ARBA" id="ARBA00022792"/>
    </source>
</evidence>
<dbReference type="EMBL" id="JAQJZL010000004">
    <property type="protein sequence ID" value="KAJ6044117.1"/>
    <property type="molecule type" value="Genomic_DNA"/>
</dbReference>
<gene>
    <name evidence="15" type="ORF">N7460_005472</name>
</gene>
<evidence type="ECO:0000256" key="11">
    <source>
        <dbReference type="ARBA" id="ARBA00070613"/>
    </source>
</evidence>
<dbReference type="CDD" id="cd00167">
    <property type="entry name" value="SANT"/>
    <property type="match status" value="1"/>
</dbReference>
<evidence type="ECO:0000313" key="15">
    <source>
        <dbReference type="EMBL" id="KAJ6044117.1"/>
    </source>
</evidence>
<name>A0AAD6IET3_PENCN</name>
<protein>
    <recommendedName>
        <fullName evidence="11">Cytochrome c oxidase subunit 4, mitochondrial</fullName>
    </recommendedName>
    <alternativeName>
        <fullName evidence="10">Cytochrome c oxidase polypeptide IV</fullName>
    </alternativeName>
</protein>
<dbReference type="PANTHER" id="PTHR10122">
    <property type="entry name" value="CYTOCHROME C OXIDASE SUBUNIT 5B, MITOCHONDRIAL"/>
    <property type="match status" value="1"/>
</dbReference>
<keyword evidence="4 12" id="KW-0479">Metal-binding</keyword>
<dbReference type="SUPFAM" id="SSF57802">
    <property type="entry name" value="Rubredoxin-like"/>
    <property type="match status" value="1"/>
</dbReference>
<feature type="binding site" evidence="12">
    <location>
        <position position="370"/>
    </location>
    <ligand>
        <name>Zn(2+)</name>
        <dbReference type="ChEBI" id="CHEBI:29105"/>
    </ligand>
</feature>
<keyword evidence="6 12" id="KW-0862">Zinc</keyword>
<evidence type="ECO:0000313" key="16">
    <source>
        <dbReference type="Proteomes" id="UP001219568"/>
    </source>
</evidence>
<keyword evidence="16" id="KW-1185">Reference proteome</keyword>
<keyword evidence="9" id="KW-0472">Membrane</keyword>
<evidence type="ECO:0000256" key="13">
    <source>
        <dbReference type="SAM" id="MobiDB-lite"/>
    </source>
</evidence>
<dbReference type="FunFam" id="2.60.11.10:FF:000003">
    <property type="entry name" value="Cytochrome c oxidase subunit IV"/>
    <property type="match status" value="1"/>
</dbReference>
<accession>A0AAD6IET3</accession>
<evidence type="ECO:0000256" key="9">
    <source>
        <dbReference type="ARBA" id="ARBA00023136"/>
    </source>
</evidence>
<feature type="compositionally biased region" description="Polar residues" evidence="13">
    <location>
        <begin position="13"/>
        <end position="25"/>
    </location>
</feature>
<dbReference type="SMART" id="SM00717">
    <property type="entry name" value="SANT"/>
    <property type="match status" value="2"/>
</dbReference>
<dbReference type="PANTHER" id="PTHR10122:SF0">
    <property type="entry name" value="CYTOCHROME C OXIDASE SUBUNIT 5B, ISOFORM A-RELATED"/>
    <property type="match status" value="1"/>
</dbReference>
<organism evidence="15 16">
    <name type="scientific">Penicillium canescens</name>
    <dbReference type="NCBI Taxonomy" id="5083"/>
    <lineage>
        <taxon>Eukaryota</taxon>
        <taxon>Fungi</taxon>
        <taxon>Dikarya</taxon>
        <taxon>Ascomycota</taxon>
        <taxon>Pezizomycotina</taxon>
        <taxon>Eurotiomycetes</taxon>
        <taxon>Eurotiomycetidae</taxon>
        <taxon>Eurotiales</taxon>
        <taxon>Aspergillaceae</taxon>
        <taxon>Penicillium</taxon>
    </lineage>
</organism>
<feature type="region of interest" description="Disordered" evidence="13">
    <location>
        <begin position="150"/>
        <end position="206"/>
    </location>
</feature>
<reference evidence="15" key="1">
    <citation type="journal article" date="2023" name="IMA Fungus">
        <title>Comparative genomic study of the Penicillium genus elucidates a diverse pangenome and 15 lateral gene transfer events.</title>
        <authorList>
            <person name="Petersen C."/>
            <person name="Sorensen T."/>
            <person name="Nielsen M.R."/>
            <person name="Sondergaard T.E."/>
            <person name="Sorensen J.L."/>
            <person name="Fitzpatrick D.A."/>
            <person name="Frisvad J.C."/>
            <person name="Nielsen K.L."/>
        </authorList>
    </citation>
    <scope>NUCLEOTIDE SEQUENCE</scope>
    <source>
        <strain evidence="15">IBT 15450</strain>
    </source>
</reference>
<evidence type="ECO:0000256" key="12">
    <source>
        <dbReference type="PIRSR" id="PIRSR602124-2"/>
    </source>
</evidence>
<evidence type="ECO:0000256" key="1">
    <source>
        <dbReference type="ARBA" id="ARBA00004443"/>
    </source>
</evidence>
<dbReference type="CDD" id="cd00924">
    <property type="entry name" value="Cyt_c_Oxidase_Vb"/>
    <property type="match status" value="1"/>
</dbReference>
<comment type="pathway">
    <text evidence="2">Energy metabolism; oxidative phosphorylation.</text>
</comment>
<feature type="compositionally biased region" description="Basic and acidic residues" evidence="13">
    <location>
        <begin position="150"/>
        <end position="159"/>
    </location>
</feature>
<feature type="region of interest" description="Disordered" evidence="13">
    <location>
        <begin position="379"/>
        <end position="413"/>
    </location>
</feature>
<keyword evidence="7" id="KW-0809">Transit peptide</keyword>